<evidence type="ECO:0000313" key="8">
    <source>
        <dbReference type="Proteomes" id="UP000243876"/>
    </source>
</evidence>
<dbReference type="EMBL" id="CENE01000004">
    <property type="protein sequence ID" value="CEQ39716.1"/>
    <property type="molecule type" value="Genomic_DNA"/>
</dbReference>
<organism evidence="7 8">
    <name type="scientific">Sporidiobolus salmonicolor</name>
    <name type="common">Yeast-like fungus</name>
    <name type="synonym">Sporobolomyces salmonicolor</name>
    <dbReference type="NCBI Taxonomy" id="5005"/>
    <lineage>
        <taxon>Eukaryota</taxon>
        <taxon>Fungi</taxon>
        <taxon>Dikarya</taxon>
        <taxon>Basidiomycota</taxon>
        <taxon>Pucciniomycotina</taxon>
        <taxon>Microbotryomycetes</taxon>
        <taxon>Sporidiobolales</taxon>
        <taxon>Sporidiobolaceae</taxon>
        <taxon>Sporobolomyces</taxon>
    </lineage>
</organism>
<keyword evidence="6" id="KW-0732">Signal</keyword>
<feature type="transmembrane region" description="Helical" evidence="5">
    <location>
        <begin position="108"/>
        <end position="128"/>
    </location>
</feature>
<dbReference type="GO" id="GO:0005886">
    <property type="term" value="C:plasma membrane"/>
    <property type="evidence" value="ECO:0007669"/>
    <property type="project" value="TreeGrafter"/>
</dbReference>
<comment type="subcellular location">
    <subcellularLocation>
        <location evidence="1">Membrane</location>
        <topology evidence="1">Multi-pass membrane protein</topology>
    </subcellularLocation>
</comment>
<dbReference type="PANTHER" id="PTHR23502:SF134">
    <property type="entry name" value="MAJOR FACILITATOR SUPERFAMILY (MFS) PROFILE DOMAIN-CONTAINING PROTEIN-RELATED"/>
    <property type="match status" value="1"/>
</dbReference>
<gene>
    <name evidence="7" type="primary">SPOSA6832_01258</name>
</gene>
<keyword evidence="8" id="KW-1185">Reference proteome</keyword>
<keyword evidence="3 5" id="KW-1133">Transmembrane helix</keyword>
<protein>
    <submittedName>
        <fullName evidence="7">SPOSA6832_01258-mRNA-1:cds</fullName>
    </submittedName>
</protein>
<dbReference type="GO" id="GO:0022857">
    <property type="term" value="F:transmembrane transporter activity"/>
    <property type="evidence" value="ECO:0007669"/>
    <property type="project" value="TreeGrafter"/>
</dbReference>
<feature type="transmembrane region" description="Helical" evidence="5">
    <location>
        <begin position="172"/>
        <end position="193"/>
    </location>
</feature>
<evidence type="ECO:0000256" key="5">
    <source>
        <dbReference type="SAM" id="Phobius"/>
    </source>
</evidence>
<keyword evidence="2 5" id="KW-0812">Transmembrane</keyword>
<evidence type="ECO:0000256" key="1">
    <source>
        <dbReference type="ARBA" id="ARBA00004141"/>
    </source>
</evidence>
<evidence type="ECO:0000256" key="6">
    <source>
        <dbReference type="SAM" id="SignalP"/>
    </source>
</evidence>
<name>A0A0D6EIL0_SPOSA</name>
<evidence type="ECO:0000256" key="4">
    <source>
        <dbReference type="ARBA" id="ARBA00023136"/>
    </source>
</evidence>
<evidence type="ECO:0000256" key="2">
    <source>
        <dbReference type="ARBA" id="ARBA00022692"/>
    </source>
</evidence>
<proteinExistence type="predicted"/>
<feature type="signal peptide" evidence="6">
    <location>
        <begin position="1"/>
        <end position="19"/>
    </location>
</feature>
<dbReference type="InterPro" id="IPR036259">
    <property type="entry name" value="MFS_trans_sf"/>
</dbReference>
<dbReference type="AlphaFoldDB" id="A0A0D6EIL0"/>
<keyword evidence="4 5" id="KW-0472">Membrane</keyword>
<feature type="transmembrane region" description="Helical" evidence="5">
    <location>
        <begin position="82"/>
        <end position="101"/>
    </location>
</feature>
<dbReference type="PANTHER" id="PTHR23502">
    <property type="entry name" value="MAJOR FACILITATOR SUPERFAMILY"/>
    <property type="match status" value="1"/>
</dbReference>
<dbReference type="Proteomes" id="UP000243876">
    <property type="component" value="Unassembled WGS sequence"/>
</dbReference>
<sequence length="273" mass="30046">MSNGACFALCLFFFPETHIQEQRPDVNTYSRGEVILRKRCKALAAETGRPHYVEGADVFEGWFEAIKISCARPLLYLFTEPIVTALALWVGFAWGMVFLFIGSIGQGGTVLICGFIGAFIGCLTNIFIQDPLFRRQVVQGGGKAKPEVRLYSSAVGSSCFCFGWTARPWIHWIVPCIFISLANVGIYTIYLATYSYSATFPFFGVIMYDNLGFPVASTVVGAIAAAFIVVPWTLIFFGERLRAHSKIAIALSHQEGEILSEEPDVHAQGISIA</sequence>
<reference evidence="8" key="1">
    <citation type="submission" date="2015-02" db="EMBL/GenBank/DDBJ databases">
        <authorList>
            <person name="Gon?alves P."/>
        </authorList>
    </citation>
    <scope>NUCLEOTIDE SEQUENCE [LARGE SCALE GENOMIC DNA]</scope>
</reference>
<feature type="transmembrane region" description="Helical" evidence="5">
    <location>
        <begin position="213"/>
        <end position="237"/>
    </location>
</feature>
<feature type="chain" id="PRO_5002303276" evidence="6">
    <location>
        <begin position="20"/>
        <end position="273"/>
    </location>
</feature>
<evidence type="ECO:0000256" key="3">
    <source>
        <dbReference type="ARBA" id="ARBA00022989"/>
    </source>
</evidence>
<evidence type="ECO:0000313" key="7">
    <source>
        <dbReference type="EMBL" id="CEQ39716.1"/>
    </source>
</evidence>
<dbReference type="OrthoDB" id="5376138at2759"/>
<dbReference type="SUPFAM" id="SSF103473">
    <property type="entry name" value="MFS general substrate transporter"/>
    <property type="match status" value="1"/>
</dbReference>
<accession>A0A0D6EIL0</accession>